<keyword evidence="2" id="KW-1185">Reference proteome</keyword>
<proteinExistence type="predicted"/>
<gene>
    <name evidence="1" type="ORF">GCM10011402_31950</name>
</gene>
<dbReference type="EMBL" id="BMIV01000015">
    <property type="protein sequence ID" value="GGF76817.1"/>
    <property type="molecule type" value="Genomic_DNA"/>
</dbReference>
<dbReference type="InterPro" id="IPR045386">
    <property type="entry name" value="DUF6525"/>
</dbReference>
<sequence>MGGNLSTSLRKRLRARPMEEFDHLPPELRGWLARAALPWSARSAARIWRKAGRNGNAEDRCDRLDAIERAMLRRDAIRTWGPDYPV</sequence>
<dbReference type="RefSeq" id="WP_188716370.1">
    <property type="nucleotide sequence ID" value="NZ_BMIV01000015.1"/>
</dbReference>
<name>A0ABQ1VKW9_9RHOB</name>
<evidence type="ECO:0000313" key="1">
    <source>
        <dbReference type="EMBL" id="GGF76817.1"/>
    </source>
</evidence>
<protein>
    <submittedName>
        <fullName evidence="1">Uncharacterized protein</fullName>
    </submittedName>
</protein>
<dbReference type="Pfam" id="PF20135">
    <property type="entry name" value="DUF6525"/>
    <property type="match status" value="1"/>
</dbReference>
<evidence type="ECO:0000313" key="2">
    <source>
        <dbReference type="Proteomes" id="UP000640509"/>
    </source>
</evidence>
<reference evidence="2" key="1">
    <citation type="journal article" date="2019" name="Int. J. Syst. Evol. Microbiol.">
        <title>The Global Catalogue of Microorganisms (GCM) 10K type strain sequencing project: providing services to taxonomists for standard genome sequencing and annotation.</title>
        <authorList>
            <consortium name="The Broad Institute Genomics Platform"/>
            <consortium name="The Broad Institute Genome Sequencing Center for Infectious Disease"/>
            <person name="Wu L."/>
            <person name="Ma J."/>
        </authorList>
    </citation>
    <scope>NUCLEOTIDE SEQUENCE [LARGE SCALE GENOMIC DNA]</scope>
    <source>
        <strain evidence="2">CGMCC 1.15419</strain>
    </source>
</reference>
<organism evidence="1 2">
    <name type="scientific">Paracoccus acridae</name>
    <dbReference type="NCBI Taxonomy" id="1795310"/>
    <lineage>
        <taxon>Bacteria</taxon>
        <taxon>Pseudomonadati</taxon>
        <taxon>Pseudomonadota</taxon>
        <taxon>Alphaproteobacteria</taxon>
        <taxon>Rhodobacterales</taxon>
        <taxon>Paracoccaceae</taxon>
        <taxon>Paracoccus</taxon>
    </lineage>
</organism>
<comment type="caution">
    <text evidence="1">The sequence shown here is derived from an EMBL/GenBank/DDBJ whole genome shotgun (WGS) entry which is preliminary data.</text>
</comment>
<accession>A0ABQ1VKW9</accession>
<dbReference type="Proteomes" id="UP000640509">
    <property type="component" value="Unassembled WGS sequence"/>
</dbReference>